<feature type="region of interest" description="Disordered" evidence="1">
    <location>
        <begin position="228"/>
        <end position="256"/>
    </location>
</feature>
<gene>
    <name evidence="3" type="ORF">PBRASI_LOCUS6909</name>
</gene>
<feature type="domain" description="DUF7932" evidence="2">
    <location>
        <begin position="297"/>
        <end position="413"/>
    </location>
</feature>
<evidence type="ECO:0000313" key="3">
    <source>
        <dbReference type="EMBL" id="CAG8586728.1"/>
    </source>
</evidence>
<feature type="region of interest" description="Disordered" evidence="1">
    <location>
        <begin position="187"/>
        <end position="209"/>
    </location>
</feature>
<accession>A0A9N9G5P9</accession>
<feature type="compositionally biased region" description="Acidic residues" evidence="1">
    <location>
        <begin position="732"/>
        <end position="742"/>
    </location>
</feature>
<evidence type="ECO:0000256" key="1">
    <source>
        <dbReference type="SAM" id="MobiDB-lite"/>
    </source>
</evidence>
<evidence type="ECO:0000259" key="2">
    <source>
        <dbReference type="Pfam" id="PF25560"/>
    </source>
</evidence>
<feature type="compositionally biased region" description="Low complexity" evidence="1">
    <location>
        <begin position="1204"/>
        <end position="1220"/>
    </location>
</feature>
<feature type="region of interest" description="Disordered" evidence="1">
    <location>
        <begin position="1"/>
        <end position="47"/>
    </location>
</feature>
<proteinExistence type="predicted"/>
<feature type="region of interest" description="Disordered" evidence="1">
    <location>
        <begin position="973"/>
        <end position="994"/>
    </location>
</feature>
<dbReference type="Proteomes" id="UP000789739">
    <property type="component" value="Unassembled WGS sequence"/>
</dbReference>
<feature type="compositionally biased region" description="Gly residues" evidence="1">
    <location>
        <begin position="187"/>
        <end position="207"/>
    </location>
</feature>
<comment type="caution">
    <text evidence="3">The sequence shown here is derived from an EMBL/GenBank/DDBJ whole genome shotgun (WGS) entry which is preliminary data.</text>
</comment>
<feature type="region of interest" description="Disordered" evidence="1">
    <location>
        <begin position="718"/>
        <end position="742"/>
    </location>
</feature>
<dbReference type="OrthoDB" id="2436921at2759"/>
<keyword evidence="4" id="KW-1185">Reference proteome</keyword>
<feature type="compositionally biased region" description="Gly residues" evidence="1">
    <location>
        <begin position="127"/>
        <end position="152"/>
    </location>
</feature>
<sequence>MTLILSVTGPDGNNGRDGRSGAFSGGGRNGRNGENATDPTSGIDGGEIDLSLVERDDINGASVEMSGHFCRPGYHVDNFEQTYICATDDLFILEARGGNGGNGGSGGNGGDGAAGKNGKNATKYSSGGDGGRGGDGGDAGAGTSGADGGEGGSITLRVSDTDAGLLMMFVQSWTPSVSYSLDVDGGAGGKAGRHGTPGRGGPGGKGGSSYSWTEQIYVRNWEGETVPRFVNHHKPGGSDGPSGSNGRRPTHLLYDGRSGDSGKFRFLIQDSITDQVTEYDEIFDIRLHYVVAHSVTGVFEPEAQIYIDTLTIHNTSIMPTPRRDICVNVNDNVWIVNKEEMDYTTLPQLIAPQTSLEYDCKQPLSFFLRKHKVDQPGPPLRATDLLRLTATMTGLRKIFPAFDLEGRVINIQYPIEFTHISHMNSMVVGQTAKVRWGVQNTSDVDFGALAPNGRRIRVRLDKKAGEVSPAALRFGLKTEQQGVVTVPPVQTLEREYIFEIPLLRAGQTLQLEATLELSEAEIFEYAEFWLYLELGQITAPSLPNVVHIQSFSVRVSTIYRGFPAGFYPDVLLVTNHNTARHEYVAWADLLKQQLGLRFFVWDISQMGHFSFTRPIPTLFSSEPTTLMKDLAGKTMIILDNEFEYGDYARTVTALSFVIKREWLQAMHENDNKFYVVYSKADRNSRLVALEEFARTPFEARKQTKYTFERVQNLTNHLTAIPDDSLKQTSQQNDDDDNNVSEDNTEIPDILVNIEKPAADSVKLIDEVIDVKIKAKLFRKMQTRMSKKATKVGKNLKKFRPHIQHLVIYQWHEAKKPLFRTKKNRNKKTGGCITVVPSLTTTKQRIVFSAAAWNEGPTAFVQTVPNLRGVIAGLGIDIHFSLLERIFITGPVSEDYETDDVGLFLAGGFRVLDEGEKMLAELIKQQIVYDVAVELSTICDGISANSSLGDEQILEMMESLRRLVWKTESLSGSTATTTQDKSLPTISEDISSPNNSTELDQAHFDQNNAYTDEIVGTPQIYSELVKNNGPDTTALGDINEEEETIFYMFPIKQETPLGEWIMDVLAQLYAFIKCLRAGIHQSILPNRRTVKIQQQSMDLLHRIGDATIVNFADPRSSAALESLRQQQGTAIGNQQLIANEEYFAPNTNDGNQQSIGIVIKVDSYHDDTSTPVTNQFNGLSFHSSSPKSVTSGLSFASAMTSATRTSSSSFSSSGTSASRSRVPFKQLDPERQKKIKSFKMGAKSQLRKMIQNHYKQWKKDANYFLGGVLDPSKKALRRSAKKAVFGPFEVLVDNTLYGRDLTKKSDGQIGGVQNIVISDPEYSDLRALEAHKTNDLEDMITKFFQFRSAMVEGVL</sequence>
<name>A0A9N9G5P9_9GLOM</name>
<feature type="region of interest" description="Disordered" evidence="1">
    <location>
        <begin position="103"/>
        <end position="155"/>
    </location>
</feature>
<protein>
    <submittedName>
        <fullName evidence="3">6489_t:CDS:1</fullName>
    </submittedName>
</protein>
<evidence type="ECO:0000313" key="4">
    <source>
        <dbReference type="Proteomes" id="UP000789739"/>
    </source>
</evidence>
<organism evidence="3 4">
    <name type="scientific">Paraglomus brasilianum</name>
    <dbReference type="NCBI Taxonomy" id="144538"/>
    <lineage>
        <taxon>Eukaryota</taxon>
        <taxon>Fungi</taxon>
        <taxon>Fungi incertae sedis</taxon>
        <taxon>Mucoromycota</taxon>
        <taxon>Glomeromycotina</taxon>
        <taxon>Glomeromycetes</taxon>
        <taxon>Paraglomerales</taxon>
        <taxon>Paraglomeraceae</taxon>
        <taxon>Paraglomus</taxon>
    </lineage>
</organism>
<dbReference type="InterPro" id="IPR057692">
    <property type="entry name" value="DUF7932"/>
</dbReference>
<feature type="region of interest" description="Disordered" evidence="1">
    <location>
        <begin position="1204"/>
        <end position="1228"/>
    </location>
</feature>
<reference evidence="3" key="1">
    <citation type="submission" date="2021-06" db="EMBL/GenBank/DDBJ databases">
        <authorList>
            <person name="Kallberg Y."/>
            <person name="Tangrot J."/>
            <person name="Rosling A."/>
        </authorList>
    </citation>
    <scope>NUCLEOTIDE SEQUENCE</scope>
    <source>
        <strain evidence="3">BR232B</strain>
    </source>
</reference>
<dbReference type="Pfam" id="PF25560">
    <property type="entry name" value="DUF7932"/>
    <property type="match status" value="1"/>
</dbReference>
<feature type="compositionally biased region" description="Gly residues" evidence="1">
    <location>
        <begin position="103"/>
        <end position="115"/>
    </location>
</feature>
<dbReference type="EMBL" id="CAJVPI010000984">
    <property type="protein sequence ID" value="CAG8586728.1"/>
    <property type="molecule type" value="Genomic_DNA"/>
</dbReference>